<dbReference type="PANTHER" id="PTHR31377:SF0">
    <property type="entry name" value="AGMATINE DEIMINASE-RELATED"/>
    <property type="match status" value="1"/>
</dbReference>
<dbReference type="EMBL" id="VRLW01000001">
    <property type="protein sequence ID" value="KAA1260870.1"/>
    <property type="molecule type" value="Genomic_DNA"/>
</dbReference>
<keyword evidence="1 2" id="KW-0378">Hydrolase</keyword>
<evidence type="ECO:0000313" key="2">
    <source>
        <dbReference type="EMBL" id="KAA1260870.1"/>
    </source>
</evidence>
<gene>
    <name evidence="2" type="ORF">LF1_34120</name>
</gene>
<organism evidence="2 3">
    <name type="scientific">Rubripirellula obstinata</name>
    <dbReference type="NCBI Taxonomy" id="406547"/>
    <lineage>
        <taxon>Bacteria</taxon>
        <taxon>Pseudomonadati</taxon>
        <taxon>Planctomycetota</taxon>
        <taxon>Planctomycetia</taxon>
        <taxon>Pirellulales</taxon>
        <taxon>Pirellulaceae</taxon>
        <taxon>Rubripirellula</taxon>
    </lineage>
</organism>
<dbReference type="Gene3D" id="3.75.10.10">
    <property type="entry name" value="L-arginine/glycine Amidinotransferase, Chain A"/>
    <property type="match status" value="1"/>
</dbReference>
<comment type="caution">
    <text evidence="2">The sequence shown here is derived from an EMBL/GenBank/DDBJ whole genome shotgun (WGS) entry which is preliminary data.</text>
</comment>
<dbReference type="PANTHER" id="PTHR31377">
    <property type="entry name" value="AGMATINE DEIMINASE-RELATED"/>
    <property type="match status" value="1"/>
</dbReference>
<evidence type="ECO:0000256" key="1">
    <source>
        <dbReference type="ARBA" id="ARBA00022801"/>
    </source>
</evidence>
<accession>A0A5B1CMS0</accession>
<dbReference type="Pfam" id="PF04371">
    <property type="entry name" value="PAD_porph"/>
    <property type="match status" value="1"/>
</dbReference>
<keyword evidence="3" id="KW-1185">Reference proteome</keyword>
<protein>
    <submittedName>
        <fullName evidence="2">Peptidylarginine deiminase</fullName>
        <ecNumber evidence="2">3.5.3.-</ecNumber>
    </submittedName>
</protein>
<dbReference type="AlphaFoldDB" id="A0A5B1CMS0"/>
<dbReference type="SUPFAM" id="SSF55909">
    <property type="entry name" value="Pentein"/>
    <property type="match status" value="1"/>
</dbReference>
<dbReference type="GO" id="GO:0047632">
    <property type="term" value="F:agmatine deiminase activity"/>
    <property type="evidence" value="ECO:0007669"/>
    <property type="project" value="TreeGrafter"/>
</dbReference>
<evidence type="ECO:0000313" key="3">
    <source>
        <dbReference type="Proteomes" id="UP000322699"/>
    </source>
</evidence>
<name>A0A5B1CMS0_9BACT</name>
<proteinExistence type="predicted"/>
<dbReference type="GO" id="GO:0009446">
    <property type="term" value="P:putrescine biosynthetic process"/>
    <property type="evidence" value="ECO:0007669"/>
    <property type="project" value="InterPro"/>
</dbReference>
<dbReference type="EC" id="3.5.3.-" evidence="2"/>
<dbReference type="InterPro" id="IPR007466">
    <property type="entry name" value="Peptidyl-Arg-deiminase_porph"/>
</dbReference>
<sequence>MIERVNAQQTGVPLNRIISTVLVCFLGTCCVAKADDSIQMKLDSQGGAIVTRSQLNPYPRLVAEFEPTQVLLFGVSDWQPAHREILIEIAKKTAGHVNVMILCNNTWQIKDTTEWLLEGSNDFEHIYFREIALDTVWLRDFGPIFSQTATGAQALDFYYEGTRPKDDELPSVWSRLTGTKYVKVPWTIQGGNLICNGQGTALVTNRVFEDNFITFPSPTAGQNPEVERRKMVVDELVKFTNLSQLVVLEPLESESTKHVDMFATFLSPDDVLVAKLDPSADPINAAILDRNAARLQAVRVGEGSMRVHRVEIPVRQGTSWSAYTNAIIASDLVLIPVFQSDPIALVHAAVATYQRLLPEHSVKTIDMTSMKELQGELHCLSLHVPAFAAVPDSIYPFKNSVRAYFPEKIEAR</sequence>
<reference evidence="2 3" key="1">
    <citation type="submission" date="2019-08" db="EMBL/GenBank/DDBJ databases">
        <title>Deep-cultivation of Planctomycetes and their phenomic and genomic characterization uncovers novel biology.</title>
        <authorList>
            <person name="Wiegand S."/>
            <person name="Jogler M."/>
            <person name="Boedeker C."/>
            <person name="Pinto D."/>
            <person name="Vollmers J."/>
            <person name="Rivas-Marin E."/>
            <person name="Kohn T."/>
            <person name="Peeters S.H."/>
            <person name="Heuer A."/>
            <person name="Rast P."/>
            <person name="Oberbeckmann S."/>
            <person name="Bunk B."/>
            <person name="Jeske O."/>
            <person name="Meyerdierks A."/>
            <person name="Storesund J.E."/>
            <person name="Kallscheuer N."/>
            <person name="Luecker S."/>
            <person name="Lage O.M."/>
            <person name="Pohl T."/>
            <person name="Merkel B.J."/>
            <person name="Hornburger P."/>
            <person name="Mueller R.-W."/>
            <person name="Bruemmer F."/>
            <person name="Labrenz M."/>
            <person name="Spormann A.M."/>
            <person name="Op Den Camp H."/>
            <person name="Overmann J."/>
            <person name="Amann R."/>
            <person name="Jetten M.S.M."/>
            <person name="Mascher T."/>
            <person name="Medema M.H."/>
            <person name="Devos D.P."/>
            <person name="Kaster A.-K."/>
            <person name="Ovreas L."/>
            <person name="Rohde M."/>
            <person name="Galperin M.Y."/>
            <person name="Jogler C."/>
        </authorList>
    </citation>
    <scope>NUCLEOTIDE SEQUENCE [LARGE SCALE GENOMIC DNA]</scope>
    <source>
        <strain evidence="2 3">LF1</strain>
    </source>
</reference>
<dbReference type="Proteomes" id="UP000322699">
    <property type="component" value="Unassembled WGS sequence"/>
</dbReference>
<dbReference type="GO" id="GO:0004668">
    <property type="term" value="F:protein-arginine deiminase activity"/>
    <property type="evidence" value="ECO:0007669"/>
    <property type="project" value="InterPro"/>
</dbReference>